<dbReference type="AlphaFoldDB" id="A0A0W0UKR7"/>
<accession>A0A0W0UKR7</accession>
<name>A0A0W0UKR7_9GAMM</name>
<proteinExistence type="predicted"/>
<dbReference type="Proteomes" id="UP000054715">
    <property type="component" value="Unassembled WGS sequence"/>
</dbReference>
<dbReference type="STRING" id="455.Ljam_2686"/>
<sequence>MPAESAKKLLIRNNRKQYQDFLIDESPILHLPAISAVPWIGAANRFDTYEKTPYKFGEHQINFISKNGEPYSFQWQTDAIQLKQAVRWGIVRTESLTSKVIAALGNYRITAHERVLKGMISNTQHLKVQLLDHYQQRFEALQELESLVNKDNSLVAYSTAIERYRQQLLTIDSSLETHFRGTQLVTLNPKALSQLREDIRKDIAKAESYLQTMVEDCSTNPQALRTYSRARGKNSILYFVKQQMSDNLFQMQGINQDISYSRKRRFALTRGHLNDCIEDARREVDEHKADLRNAITPEHHGWYTSENGSITYDFGNDNLTPSRQRQVLLGISFLEGWDTVDYSNPEKPSVKSPLGSETLSVIVATNWQLHRNFAVAMKSAAFFIFNIFKGMFTYTHPWEEEAWDNKEFHLIAKTLREKASPNEPLLLKPIKFIKAIMYAIRDSFRGIRNLGTGLFHMPKKIFDDWNASKSLQNLNTVIEEAEHCLARINREETERLQYILIDSVLKSDAKPVSMLARTDYHLTAGEQNDIITAMVRGFDGFVSVFTHNVYAKDPVAGLLFTTAYAAGAGAIFYPAFASTVFGAGYVNWFTHFSYSMGSGKFAAALAGGSTQAQVFATGWDTAVHGPNSSGISVTMQIAEDPLTYSAYFALAYGLGYVLVNGINGHKIPVLSDMLREDLGSTPDASYPFIGGKFALGSYELFHRDPTEDLHPTRIKFNGTEYKNYPNPGNEQVINRFLLALWLSKHAETLPKLDSDILFELERHLDRLFLREEAASLKKILYPEKELSIAFQLFSIPFSYIPAICRFSLAFILSPIAWFMGNPEPAQPIKRASRDLYMKISRDLNRLLIAGSQFIYLCFKVMTSPVKALAFTVNMLISRIAALVDLILSHSIHQKFARVHAFFNNLGEWMYPARAIKSVVIAHPVHTIKEIEHSYKSMLEQFAITRFSSDVIIQEEKQLTPSSLKLPPSELLLDKRDPPTVNI</sequence>
<protein>
    <submittedName>
        <fullName evidence="1">Uncharacterized protein</fullName>
    </submittedName>
</protein>
<gene>
    <name evidence="1" type="ORF">Ljam_2686</name>
</gene>
<dbReference type="EMBL" id="LNYG01000013">
    <property type="protein sequence ID" value="KTD08491.1"/>
    <property type="molecule type" value="Genomic_DNA"/>
</dbReference>
<evidence type="ECO:0000313" key="1">
    <source>
        <dbReference type="EMBL" id="KTD08491.1"/>
    </source>
</evidence>
<organism evidence="1 2">
    <name type="scientific">Legionella jamestowniensis</name>
    <dbReference type="NCBI Taxonomy" id="455"/>
    <lineage>
        <taxon>Bacteria</taxon>
        <taxon>Pseudomonadati</taxon>
        <taxon>Pseudomonadota</taxon>
        <taxon>Gammaproteobacteria</taxon>
        <taxon>Legionellales</taxon>
        <taxon>Legionellaceae</taxon>
        <taxon>Legionella</taxon>
    </lineage>
</organism>
<dbReference type="RefSeq" id="WP_058450505.1">
    <property type="nucleotide sequence ID" value="NZ_CAAAJF010000001.1"/>
</dbReference>
<comment type="caution">
    <text evidence="1">The sequence shown here is derived from an EMBL/GenBank/DDBJ whole genome shotgun (WGS) entry which is preliminary data.</text>
</comment>
<reference evidence="1 2" key="1">
    <citation type="submission" date="2015-11" db="EMBL/GenBank/DDBJ databases">
        <title>Genomic analysis of 38 Legionella species identifies large and diverse effector repertoires.</title>
        <authorList>
            <person name="Burstein D."/>
            <person name="Amaro F."/>
            <person name="Zusman T."/>
            <person name="Lifshitz Z."/>
            <person name="Cohen O."/>
            <person name="Gilbert J.A."/>
            <person name="Pupko T."/>
            <person name="Shuman H.A."/>
            <person name="Segal G."/>
        </authorList>
    </citation>
    <scope>NUCLEOTIDE SEQUENCE [LARGE SCALE GENOMIC DNA]</scope>
    <source>
        <strain evidence="1 2">JA-26-G1-E2</strain>
    </source>
</reference>
<dbReference type="PATRIC" id="fig|455.5.peg.2824"/>
<dbReference type="OrthoDB" id="5630399at2"/>
<evidence type="ECO:0000313" key="2">
    <source>
        <dbReference type="Proteomes" id="UP000054715"/>
    </source>
</evidence>